<dbReference type="Gene3D" id="3.40.50.80">
    <property type="entry name" value="Nucleotide-binding domain of ferredoxin-NADP reductase (FNR) module"/>
    <property type="match status" value="2"/>
</dbReference>
<evidence type="ECO:0000256" key="1">
    <source>
        <dbReference type="ARBA" id="ARBA00004141"/>
    </source>
</evidence>
<keyword evidence="5 6" id="KW-0472">Membrane</keyword>
<feature type="transmembrane region" description="Helical" evidence="6">
    <location>
        <begin position="532"/>
        <end position="557"/>
    </location>
</feature>
<comment type="caution">
    <text evidence="8">The sequence shown here is derived from an EMBL/GenBank/DDBJ whole genome shotgun (WGS) entry which is preliminary data.</text>
</comment>
<dbReference type="SFLD" id="SFLDG01168">
    <property type="entry name" value="Ferric_reductase_subgroup_(FRE"/>
    <property type="match status" value="1"/>
</dbReference>
<dbReference type="GO" id="GO:0016491">
    <property type="term" value="F:oxidoreductase activity"/>
    <property type="evidence" value="ECO:0007669"/>
    <property type="project" value="UniProtKB-KW"/>
</dbReference>
<reference evidence="8 9" key="1">
    <citation type="journal article" date="2018" name="Mol. Plant">
        <title>The genome of Artemisia annua provides insight into the evolution of Asteraceae family and artemisinin biosynthesis.</title>
        <authorList>
            <person name="Shen Q."/>
            <person name="Zhang L."/>
            <person name="Liao Z."/>
            <person name="Wang S."/>
            <person name="Yan T."/>
            <person name="Shi P."/>
            <person name="Liu M."/>
            <person name="Fu X."/>
            <person name="Pan Q."/>
            <person name="Wang Y."/>
            <person name="Lv Z."/>
            <person name="Lu X."/>
            <person name="Zhang F."/>
            <person name="Jiang W."/>
            <person name="Ma Y."/>
            <person name="Chen M."/>
            <person name="Hao X."/>
            <person name="Li L."/>
            <person name="Tang Y."/>
            <person name="Lv G."/>
            <person name="Zhou Y."/>
            <person name="Sun X."/>
            <person name="Brodelius P.E."/>
            <person name="Rose J.K.C."/>
            <person name="Tang K."/>
        </authorList>
    </citation>
    <scope>NUCLEOTIDE SEQUENCE [LARGE SCALE GENOMIC DNA]</scope>
    <source>
        <strain evidence="9">cv. Huhao1</strain>
        <tissue evidence="8">Leaf</tissue>
    </source>
</reference>
<comment type="subcellular location">
    <subcellularLocation>
        <location evidence="1">Membrane</location>
        <topology evidence="1">Multi-pass membrane protein</topology>
    </subcellularLocation>
</comment>
<dbReference type="SUPFAM" id="SSF52343">
    <property type="entry name" value="Ferredoxin reductase-like, C-terminal NADP-linked domain"/>
    <property type="match status" value="1"/>
</dbReference>
<proteinExistence type="predicted"/>
<feature type="transmembrane region" description="Helical" evidence="6">
    <location>
        <begin position="227"/>
        <end position="248"/>
    </location>
</feature>
<feature type="transmembrane region" description="Helical" evidence="6">
    <location>
        <begin position="335"/>
        <end position="358"/>
    </location>
</feature>
<dbReference type="Pfam" id="PF08030">
    <property type="entry name" value="NAD_binding_6"/>
    <property type="match status" value="1"/>
</dbReference>
<keyword evidence="9" id="KW-1185">Reference proteome</keyword>
<dbReference type="InterPro" id="IPR017938">
    <property type="entry name" value="Riboflavin_synthase-like_b-brl"/>
</dbReference>
<evidence type="ECO:0000256" key="6">
    <source>
        <dbReference type="SAM" id="Phobius"/>
    </source>
</evidence>
<feature type="transmembrane region" description="Helical" evidence="6">
    <location>
        <begin position="929"/>
        <end position="948"/>
    </location>
</feature>
<dbReference type="Pfam" id="PF01794">
    <property type="entry name" value="Ferric_reduct"/>
    <property type="match status" value="1"/>
</dbReference>
<feature type="transmembrane region" description="Helical" evidence="6">
    <location>
        <begin position="364"/>
        <end position="385"/>
    </location>
</feature>
<feature type="transmembrane region" description="Helical" evidence="6">
    <location>
        <begin position="610"/>
        <end position="638"/>
    </location>
</feature>
<dbReference type="EMBL" id="PKPP01001481">
    <property type="protein sequence ID" value="PWA82356.1"/>
    <property type="molecule type" value="Genomic_DNA"/>
</dbReference>
<feature type="transmembrane region" description="Helical" evidence="6">
    <location>
        <begin position="164"/>
        <end position="186"/>
    </location>
</feature>
<gene>
    <name evidence="8" type="ORF">CTI12_AA104560</name>
</gene>
<evidence type="ECO:0000313" key="9">
    <source>
        <dbReference type="Proteomes" id="UP000245207"/>
    </source>
</evidence>
<feature type="transmembrane region" description="Helical" evidence="6">
    <location>
        <begin position="493"/>
        <end position="512"/>
    </location>
</feature>
<dbReference type="AlphaFoldDB" id="A0A2U1P9C7"/>
<dbReference type="CDD" id="cd06186">
    <property type="entry name" value="NOX_Duox_like_FAD_NADP"/>
    <property type="match status" value="1"/>
</dbReference>
<evidence type="ECO:0000313" key="8">
    <source>
        <dbReference type="EMBL" id="PWA82356.1"/>
    </source>
</evidence>
<keyword evidence="2 6" id="KW-0812">Transmembrane</keyword>
<name>A0A2U1P9C7_ARTAN</name>
<keyword evidence="4" id="KW-0560">Oxidoreductase</keyword>
<evidence type="ECO:0000256" key="5">
    <source>
        <dbReference type="ARBA" id="ARBA00023136"/>
    </source>
</evidence>
<evidence type="ECO:0000256" key="2">
    <source>
        <dbReference type="ARBA" id="ARBA00022692"/>
    </source>
</evidence>
<feature type="transmembrane region" description="Helical" evidence="6">
    <location>
        <begin position="106"/>
        <end position="126"/>
    </location>
</feature>
<feature type="transmembrane region" description="Helical" evidence="6">
    <location>
        <begin position="569"/>
        <end position="590"/>
    </location>
</feature>
<feature type="domain" description="FAD-binding FR-type" evidence="7">
    <location>
        <begin position="646"/>
        <end position="750"/>
    </location>
</feature>
<dbReference type="SFLD" id="SFLDS00052">
    <property type="entry name" value="Ferric_Reductase_Domain"/>
    <property type="match status" value="1"/>
</dbReference>
<dbReference type="InterPro" id="IPR013130">
    <property type="entry name" value="Fe3_Rdtase_TM_dom"/>
</dbReference>
<accession>A0A2U1P9C7</accession>
<dbReference type="InterPro" id="IPR013121">
    <property type="entry name" value="Fe_red_NAD-bd_6"/>
</dbReference>
<keyword evidence="3 6" id="KW-1133">Transmembrane helix</keyword>
<dbReference type="Pfam" id="PF05684">
    <property type="entry name" value="DUF819"/>
    <property type="match status" value="1"/>
</dbReference>
<dbReference type="PROSITE" id="PS51384">
    <property type="entry name" value="FAD_FR"/>
    <property type="match status" value="1"/>
</dbReference>
<dbReference type="PANTHER" id="PTHR34289:SF5">
    <property type="entry name" value="KERATIN-ASSOCIATED PROTEIN (DUF819)"/>
    <property type="match status" value="1"/>
</dbReference>
<feature type="transmembrane region" description="Helical" evidence="6">
    <location>
        <begin position="883"/>
        <end position="909"/>
    </location>
</feature>
<dbReference type="InterPro" id="IPR017927">
    <property type="entry name" value="FAD-bd_FR_type"/>
</dbReference>
<dbReference type="InterPro" id="IPR013112">
    <property type="entry name" value="FAD-bd_8"/>
</dbReference>
<dbReference type="PANTHER" id="PTHR34289">
    <property type="entry name" value="PROTEIN, PUTATIVE (DUF819)-RELATED"/>
    <property type="match status" value="1"/>
</dbReference>
<organism evidence="8 9">
    <name type="scientific">Artemisia annua</name>
    <name type="common">Sweet wormwood</name>
    <dbReference type="NCBI Taxonomy" id="35608"/>
    <lineage>
        <taxon>Eukaryota</taxon>
        <taxon>Viridiplantae</taxon>
        <taxon>Streptophyta</taxon>
        <taxon>Embryophyta</taxon>
        <taxon>Tracheophyta</taxon>
        <taxon>Spermatophyta</taxon>
        <taxon>Magnoliopsida</taxon>
        <taxon>eudicotyledons</taxon>
        <taxon>Gunneridae</taxon>
        <taxon>Pentapetalae</taxon>
        <taxon>asterids</taxon>
        <taxon>campanulids</taxon>
        <taxon>Asterales</taxon>
        <taxon>Asteraceae</taxon>
        <taxon>Asteroideae</taxon>
        <taxon>Anthemideae</taxon>
        <taxon>Artemisiinae</taxon>
        <taxon>Artemisia</taxon>
    </lineage>
</organism>
<dbReference type="InterPro" id="IPR039261">
    <property type="entry name" value="FNR_nucleotide-bd"/>
</dbReference>
<dbReference type="SUPFAM" id="SSF63380">
    <property type="entry name" value="Riboflavin synthase domain-like"/>
    <property type="match status" value="1"/>
</dbReference>
<dbReference type="GO" id="GO:0016020">
    <property type="term" value="C:membrane"/>
    <property type="evidence" value="ECO:0007669"/>
    <property type="project" value="UniProtKB-SubCell"/>
</dbReference>
<feature type="transmembrane region" description="Helical" evidence="6">
    <location>
        <begin position="132"/>
        <end position="152"/>
    </location>
</feature>
<dbReference type="Proteomes" id="UP000245207">
    <property type="component" value="Unassembled WGS sequence"/>
</dbReference>
<evidence type="ECO:0000259" key="7">
    <source>
        <dbReference type="PROSITE" id="PS51384"/>
    </source>
</evidence>
<dbReference type="OrthoDB" id="167398at2759"/>
<evidence type="ECO:0000256" key="4">
    <source>
        <dbReference type="ARBA" id="ARBA00023002"/>
    </source>
</evidence>
<evidence type="ECO:0000256" key="3">
    <source>
        <dbReference type="ARBA" id="ARBA00022989"/>
    </source>
</evidence>
<protein>
    <submittedName>
        <fullName evidence="8">Ferric reduction oxidase 4</fullName>
    </submittedName>
</protein>
<dbReference type="InterPro" id="IPR008537">
    <property type="entry name" value="DUF819"/>
</dbReference>
<sequence length="1041" mass="115154">MTSSPLATAFPLSVKLPSLSHTMSQSKPQLSTCPLLKHLSLGFSSSRNNNLSCNFNTCVVLARFNNNNLNINSPLISPDDDWATWTALFATGAFGLWSERTKIGRMISAALVSILLGLAASNMGIIPHEAPAYSVVMEFLLPLTIPLMLFRADMRNVIKSTGKLLLAFLIGSVATMIGTLVAYLIVPMRSLGQDSWKIASALMASYIGGAINYVAVSDALAVSPSVIAAGVAADNVICAIYFMALFALGSKLPAEASPSTKGPANNWDSASGDNAPVLQTATALAVSFAICKGATHVVRLLKYQGGTLPAITAVVVILATLLPRQIGYLAPAGDVISAISIQVFFAVLGASGSIWNVINVAPSIFVFAFIQVTVHLIVVLGLGKLLRLDLKLLLLASNANIGGPTTASGMATAKGWGSLVVPGILVGIFGISIATYIAYFFGIYVLKGIVFKLTLGWNKPHYLYSFRKQKSLKILEGRWNTLQLWWQSKFRSVWLRLGYIGHITWAFLFFPVTRGSSILRLVGLTSESSVKYHIWLGHLSMVLFTAHSVGFFIYWGITHQMVLTLQWSQTYLSNVAGEIAFVIALIMWVTSISRVRRKMFELFFYTHQTYMLYVFFYIIHVGVAYFCLILPGIFLFLIDRYLRFLQSRTNVRLIAARLLPCDTLELNFSKISGLEYTPSSILFVNVPLISKMQWHPFTVTSNANMDPDTLSIVIKCQGTWSHKLYQQLSSSPIDGLQVSVEGPYGPASSHFLRLVLDLYENLVLISGGSGITPFISIIRELSFQRARQQQQPNKNHTVPSSVLLICAFKNSTDLSMLDLLLPLTSNSTPSDLSQINLQIRAYITRETEQQQPLENTKKPLQTIWFKPNTSDSPISTPLGPNSWLWLCLIITSSFIMFLIFLGILIRYHIYPVELARGPSAYNYTFKTLWDMFFVCASVFLATSFVFLWQKKDNDKRDATKVQNLELSEVEEIESFTHQSVREITNVHFGGRPDLKTMLLASSRKPVGVMACGPRMMRHEVAKICSSNLASNLHLESMSFNW</sequence>
<feature type="transmembrane region" description="Helical" evidence="6">
    <location>
        <begin position="306"/>
        <end position="323"/>
    </location>
</feature>
<dbReference type="Pfam" id="PF08022">
    <property type="entry name" value="FAD_binding_8"/>
    <property type="match status" value="1"/>
</dbReference>
<feature type="transmembrane region" description="Helical" evidence="6">
    <location>
        <begin position="419"/>
        <end position="446"/>
    </location>
</feature>